<dbReference type="PROSITE" id="PS00486">
    <property type="entry name" value="DNA_MISMATCH_REPAIR_2"/>
    <property type="match status" value="1"/>
</dbReference>
<evidence type="ECO:0000256" key="3">
    <source>
        <dbReference type="ARBA" id="ARBA00022741"/>
    </source>
</evidence>
<dbReference type="OrthoDB" id="9802448at2"/>
<accession>A0A1G6MGU2</accession>
<dbReference type="Pfam" id="PF00488">
    <property type="entry name" value="MutS_V"/>
    <property type="match status" value="1"/>
</dbReference>
<evidence type="ECO:0000256" key="7">
    <source>
        <dbReference type="ARBA" id="ARBA00023204"/>
    </source>
</evidence>
<dbReference type="PIRSF" id="PIRSF037677">
    <property type="entry name" value="DNA_mis_repair_Msh6"/>
    <property type="match status" value="1"/>
</dbReference>
<keyword evidence="6 9" id="KW-0238">DNA-binding</keyword>
<evidence type="ECO:0000313" key="13">
    <source>
        <dbReference type="Proteomes" id="UP000198943"/>
    </source>
</evidence>
<evidence type="ECO:0000256" key="1">
    <source>
        <dbReference type="ARBA" id="ARBA00006271"/>
    </source>
</evidence>
<dbReference type="SUPFAM" id="SSF55271">
    <property type="entry name" value="DNA repair protein MutS, domain I"/>
    <property type="match status" value="1"/>
</dbReference>
<dbReference type="GO" id="GO:0005829">
    <property type="term" value="C:cytosol"/>
    <property type="evidence" value="ECO:0007669"/>
    <property type="project" value="TreeGrafter"/>
</dbReference>
<sequence>MPNELTPMMQQYLEFKNQYRDELLFYRSGDFYELFFEDAKTASRELGLTLTGRNGGLEERIPMCGVPYHSVEPYIAKLIKKGFRVAICEQMEDPKLAKGLVKREVIRVITPGTALNEALLEESGNRYLVYLQEDDGVLCMALADVSTGECRWYTANGSERLISVEEQLFRLQPSEIVLKSGIDQWDALENWLKSKLTDCLYSFYEPAKEPEDYVKLHFGTLELDPLVRSTVQNLLAYLHETMMTDLSQINRLERITTEQFMNLDATAIRNLELIKNMRDGSKRGTLLDILDFTGTSMGSRCLKNWIECPLLDIVKIRERQDAVEELVLNPALRDSLQESLKEVFDLERILSRLEVGSANARDLVSLRASLAALPALKEKLQGSKSGLLQKLSASIHMHREIHDTLEAAIVDEPPFTVREGGMIKDGYDLELDELHDIARNNSQWMANFEQKIKESTGIKTLKVGFNKVFGYYIEVSKGQTSAVPPEFVRKQTLVNAERYIVPELKDFENKILSAKEKIESLEYYLFNKIRDEIRKDIPEIQDTAHALARLDVLAALALAAFKYDYHRPELNNRGEIRILDGRHPVVERLLDKEIFVPNNVTLNSADERMVIITGPNMAGKSTYMRQVALLVLMTQMGSFIPARSADICAVDRIFTRVGASDDLATGQSTFMVEMNEVAQILKYATKNSLIILDEVGRGTSTYDGMSIARAVMEYIQTKIKAKTLFATHYHELITMEDVLDGIKNYSVAIKERGNDIVFLRRIIRGGTDRSYGVHVARLAGLPKKVIERADEILEEYDRNKGFICDGTATCNSGGAAQGSVKEEPADLGMGSLFTSALQSELLQLDVMSMTPIEALNELYKLQQEAKKESGVV</sequence>
<keyword evidence="7 9" id="KW-0234">DNA repair</keyword>
<dbReference type="PANTHER" id="PTHR11361">
    <property type="entry name" value="DNA MISMATCH REPAIR PROTEIN MUTS FAMILY MEMBER"/>
    <property type="match status" value="1"/>
</dbReference>
<dbReference type="InterPro" id="IPR007695">
    <property type="entry name" value="DNA_mismatch_repair_MutS-lik_N"/>
</dbReference>
<comment type="function">
    <text evidence="8 9">This protein is involved in the repair of mismatches in DNA. It is possible that it carries out the mismatch recognition step. This protein has a weak ATPase activity.</text>
</comment>
<dbReference type="InterPro" id="IPR007861">
    <property type="entry name" value="DNA_mismatch_repair_MutS_clamp"/>
</dbReference>
<dbReference type="Proteomes" id="UP000198943">
    <property type="component" value="Unassembled WGS sequence"/>
</dbReference>
<dbReference type="SUPFAM" id="SSF52540">
    <property type="entry name" value="P-loop containing nucleoside triphosphate hydrolases"/>
    <property type="match status" value="1"/>
</dbReference>
<dbReference type="PANTHER" id="PTHR11361:SF34">
    <property type="entry name" value="DNA MISMATCH REPAIR PROTEIN MSH1, MITOCHONDRIAL"/>
    <property type="match status" value="1"/>
</dbReference>
<dbReference type="GO" id="GO:0006298">
    <property type="term" value="P:mismatch repair"/>
    <property type="evidence" value="ECO:0007669"/>
    <property type="project" value="UniProtKB-UniRule"/>
</dbReference>
<dbReference type="Gene3D" id="1.10.1420.10">
    <property type="match status" value="2"/>
</dbReference>
<dbReference type="InterPro" id="IPR036678">
    <property type="entry name" value="MutS_con_dom_sf"/>
</dbReference>
<dbReference type="NCBIfam" id="TIGR01070">
    <property type="entry name" value="mutS1"/>
    <property type="match status" value="1"/>
</dbReference>
<name>A0A1G6MGU2_9FIRM</name>
<dbReference type="Pfam" id="PF05192">
    <property type="entry name" value="MutS_III"/>
    <property type="match status" value="1"/>
</dbReference>
<gene>
    <name evidence="9" type="primary">mutS</name>
    <name evidence="12" type="ORF">SAMN04487864_10999</name>
</gene>
<evidence type="ECO:0000256" key="2">
    <source>
        <dbReference type="ARBA" id="ARBA00021982"/>
    </source>
</evidence>
<dbReference type="HAMAP" id="MF_00096">
    <property type="entry name" value="MutS"/>
    <property type="match status" value="1"/>
</dbReference>
<dbReference type="InterPro" id="IPR007696">
    <property type="entry name" value="DNA_mismatch_repair_MutS_core"/>
</dbReference>
<evidence type="ECO:0000313" key="12">
    <source>
        <dbReference type="EMBL" id="SDC54206.1"/>
    </source>
</evidence>
<dbReference type="GO" id="GO:0140664">
    <property type="term" value="F:ATP-dependent DNA damage sensor activity"/>
    <property type="evidence" value="ECO:0007669"/>
    <property type="project" value="InterPro"/>
</dbReference>
<dbReference type="Pfam" id="PF05190">
    <property type="entry name" value="MutS_IV"/>
    <property type="match status" value="1"/>
</dbReference>
<dbReference type="GO" id="GO:0003684">
    <property type="term" value="F:damaged DNA binding"/>
    <property type="evidence" value="ECO:0007669"/>
    <property type="project" value="UniProtKB-UniRule"/>
</dbReference>
<dbReference type="SUPFAM" id="SSF48334">
    <property type="entry name" value="DNA repair protein MutS, domain III"/>
    <property type="match status" value="1"/>
</dbReference>
<dbReference type="FunFam" id="1.10.1420.10:FF:000002">
    <property type="entry name" value="DNA mismatch repair protein MutS"/>
    <property type="match status" value="1"/>
</dbReference>
<proteinExistence type="inferred from homology"/>
<dbReference type="InterPro" id="IPR005748">
    <property type="entry name" value="DNA_mismatch_repair_MutS"/>
</dbReference>
<evidence type="ECO:0000256" key="5">
    <source>
        <dbReference type="ARBA" id="ARBA00022840"/>
    </source>
</evidence>
<dbReference type="GO" id="GO:0005524">
    <property type="term" value="F:ATP binding"/>
    <property type="evidence" value="ECO:0007669"/>
    <property type="project" value="UniProtKB-UniRule"/>
</dbReference>
<keyword evidence="3 9" id="KW-0547">Nucleotide-binding</keyword>
<dbReference type="Pfam" id="PF01624">
    <property type="entry name" value="MutS_I"/>
    <property type="match status" value="1"/>
</dbReference>
<evidence type="ECO:0000256" key="10">
    <source>
        <dbReference type="RuleBase" id="RU003756"/>
    </source>
</evidence>
<dbReference type="InterPro" id="IPR045076">
    <property type="entry name" value="MutS"/>
</dbReference>
<dbReference type="Pfam" id="PF05188">
    <property type="entry name" value="MutS_II"/>
    <property type="match status" value="1"/>
</dbReference>
<reference evidence="13" key="1">
    <citation type="submission" date="2016-10" db="EMBL/GenBank/DDBJ databases">
        <authorList>
            <person name="Varghese N."/>
            <person name="Submissions S."/>
        </authorList>
    </citation>
    <scope>NUCLEOTIDE SEQUENCE [LARGE SCALE GENOMIC DNA]</scope>
    <source>
        <strain evidence="13">DSM 11005</strain>
    </source>
</reference>
<dbReference type="AlphaFoldDB" id="A0A1G6MGU2"/>
<dbReference type="SUPFAM" id="SSF53150">
    <property type="entry name" value="DNA repair protein MutS, domain II"/>
    <property type="match status" value="1"/>
</dbReference>
<evidence type="ECO:0000256" key="8">
    <source>
        <dbReference type="ARBA" id="ARBA00024647"/>
    </source>
</evidence>
<evidence type="ECO:0000256" key="6">
    <source>
        <dbReference type="ARBA" id="ARBA00023125"/>
    </source>
</evidence>
<dbReference type="InterPro" id="IPR027417">
    <property type="entry name" value="P-loop_NTPase"/>
</dbReference>
<keyword evidence="4 9" id="KW-0227">DNA damage</keyword>
<keyword evidence="5 9" id="KW-0067">ATP-binding</keyword>
<dbReference type="EMBL" id="FMYW01000009">
    <property type="protein sequence ID" value="SDC54206.1"/>
    <property type="molecule type" value="Genomic_DNA"/>
</dbReference>
<evidence type="ECO:0000256" key="4">
    <source>
        <dbReference type="ARBA" id="ARBA00022763"/>
    </source>
</evidence>
<dbReference type="InterPro" id="IPR007860">
    <property type="entry name" value="DNA_mmatch_repair_MutS_con_dom"/>
</dbReference>
<dbReference type="Gene3D" id="3.40.50.300">
    <property type="entry name" value="P-loop containing nucleotide triphosphate hydrolases"/>
    <property type="match status" value="1"/>
</dbReference>
<dbReference type="InterPro" id="IPR016151">
    <property type="entry name" value="DNA_mismatch_repair_MutS_N"/>
</dbReference>
<evidence type="ECO:0000256" key="9">
    <source>
        <dbReference type="HAMAP-Rule" id="MF_00096"/>
    </source>
</evidence>
<keyword evidence="13" id="KW-1185">Reference proteome</keyword>
<dbReference type="InterPro" id="IPR000432">
    <property type="entry name" value="DNA_mismatch_repair_MutS_C"/>
</dbReference>
<feature type="binding site" evidence="9">
    <location>
        <begin position="614"/>
        <end position="621"/>
    </location>
    <ligand>
        <name>ATP</name>
        <dbReference type="ChEBI" id="CHEBI:30616"/>
    </ligand>
</feature>
<protein>
    <recommendedName>
        <fullName evidence="2 9">DNA mismatch repair protein MutS</fullName>
    </recommendedName>
</protein>
<dbReference type="GO" id="GO:0030983">
    <property type="term" value="F:mismatched DNA binding"/>
    <property type="evidence" value="ECO:0007669"/>
    <property type="project" value="InterPro"/>
</dbReference>
<feature type="domain" description="DNA mismatch repair proteins mutS family" evidence="11">
    <location>
        <begin position="688"/>
        <end position="704"/>
    </location>
</feature>
<dbReference type="CDD" id="cd03284">
    <property type="entry name" value="ABC_MutS1"/>
    <property type="match status" value="1"/>
</dbReference>
<dbReference type="RefSeq" id="WP_093730578.1">
    <property type="nucleotide sequence ID" value="NZ_FMYW01000009.1"/>
</dbReference>
<dbReference type="FunFam" id="3.40.1170.10:FF:000001">
    <property type="entry name" value="DNA mismatch repair protein MutS"/>
    <property type="match status" value="1"/>
</dbReference>
<dbReference type="SMART" id="SM00533">
    <property type="entry name" value="MUTSd"/>
    <property type="match status" value="1"/>
</dbReference>
<dbReference type="NCBIfam" id="NF003810">
    <property type="entry name" value="PRK05399.1"/>
    <property type="match status" value="1"/>
</dbReference>
<dbReference type="SMART" id="SM00534">
    <property type="entry name" value="MUTSac"/>
    <property type="match status" value="1"/>
</dbReference>
<dbReference type="FunFam" id="3.40.50.300:FF:000870">
    <property type="entry name" value="MutS protein homolog 4"/>
    <property type="match status" value="1"/>
</dbReference>
<dbReference type="InterPro" id="IPR017261">
    <property type="entry name" value="DNA_mismatch_repair_MutS/MSH"/>
</dbReference>
<evidence type="ECO:0000259" key="11">
    <source>
        <dbReference type="PROSITE" id="PS00486"/>
    </source>
</evidence>
<dbReference type="Gene3D" id="3.30.420.110">
    <property type="entry name" value="MutS, connector domain"/>
    <property type="match status" value="1"/>
</dbReference>
<organism evidence="12 13">
    <name type="scientific">Succiniclasticum ruminis</name>
    <dbReference type="NCBI Taxonomy" id="40841"/>
    <lineage>
        <taxon>Bacteria</taxon>
        <taxon>Bacillati</taxon>
        <taxon>Bacillota</taxon>
        <taxon>Negativicutes</taxon>
        <taxon>Acidaminococcales</taxon>
        <taxon>Acidaminococcaceae</taxon>
        <taxon>Succiniclasticum</taxon>
    </lineage>
</organism>
<dbReference type="InterPro" id="IPR036187">
    <property type="entry name" value="DNA_mismatch_repair_MutS_sf"/>
</dbReference>
<dbReference type="Gene3D" id="3.40.1170.10">
    <property type="entry name" value="DNA repair protein MutS, domain I"/>
    <property type="match status" value="1"/>
</dbReference>
<comment type="similarity">
    <text evidence="1 9 10">Belongs to the DNA mismatch repair MutS family.</text>
</comment>